<evidence type="ECO:0000313" key="1">
    <source>
        <dbReference type="EMBL" id="QGU01571.1"/>
    </source>
</evidence>
<dbReference type="AlphaFoldDB" id="A0A6B8VP44"/>
<name>A0A6B8VP44_9CORY</name>
<sequence>MEFFALPAAQQAEFERLTSIFEVEEEHLLDADFLLPTIYES</sequence>
<proteinExistence type="predicted"/>
<keyword evidence="2" id="KW-1185">Reference proteome</keyword>
<accession>A0A6B8VP44</accession>
<protein>
    <submittedName>
        <fullName evidence="1">Uncharacterized protein</fullName>
    </submittedName>
</protein>
<dbReference type="KEGG" id="ckw:CKALI_03440"/>
<gene>
    <name evidence="1" type="ORF">CKALI_03440</name>
</gene>
<dbReference type="Proteomes" id="UP000427071">
    <property type="component" value="Chromosome"/>
</dbReference>
<evidence type="ECO:0000313" key="2">
    <source>
        <dbReference type="Proteomes" id="UP000427071"/>
    </source>
</evidence>
<dbReference type="EMBL" id="CP046452">
    <property type="protein sequence ID" value="QGU01571.1"/>
    <property type="molecule type" value="Genomic_DNA"/>
</dbReference>
<dbReference type="RefSeq" id="WP_269076361.1">
    <property type="nucleotide sequence ID" value="NZ_CP046452.1"/>
</dbReference>
<reference evidence="2" key="1">
    <citation type="submission" date="2019-11" db="EMBL/GenBank/DDBJ databases">
        <title>Complete genome sequence of Corynebacterium kalinowskii 1959, a novel Corynebacterium species isolated from soil of a small paddock in Vilsendorf, Germany.</title>
        <authorList>
            <person name="Schaffert L."/>
            <person name="Ruwe M."/>
            <person name="Milse J."/>
            <person name="Hanuschka K."/>
            <person name="Ortseifen V."/>
            <person name="Droste J."/>
            <person name="Brandt D."/>
            <person name="Schlueter L."/>
            <person name="Kutter Y."/>
            <person name="Vinke S."/>
            <person name="Viehoefer P."/>
            <person name="Jacob L."/>
            <person name="Luebke N.-C."/>
            <person name="Schulte-Berndt E."/>
            <person name="Hain C."/>
            <person name="Linder M."/>
            <person name="Schmidt P."/>
            <person name="Wollenschlaeger L."/>
            <person name="Luttermann T."/>
            <person name="Thieme E."/>
            <person name="Hassa J."/>
            <person name="Haak M."/>
            <person name="Wittchen M."/>
            <person name="Mentz A."/>
            <person name="Persicke M."/>
            <person name="Busche T."/>
            <person name="Ruckert C."/>
        </authorList>
    </citation>
    <scope>NUCLEOTIDE SEQUENCE [LARGE SCALE GENOMIC DNA]</scope>
    <source>
        <strain evidence="2">1959</strain>
    </source>
</reference>
<organism evidence="1 2">
    <name type="scientific">Corynebacterium kalinowskii</name>
    <dbReference type="NCBI Taxonomy" id="2675216"/>
    <lineage>
        <taxon>Bacteria</taxon>
        <taxon>Bacillati</taxon>
        <taxon>Actinomycetota</taxon>
        <taxon>Actinomycetes</taxon>
        <taxon>Mycobacteriales</taxon>
        <taxon>Corynebacteriaceae</taxon>
        <taxon>Corynebacterium</taxon>
    </lineage>
</organism>